<feature type="chain" id="PRO_5045092596" evidence="1">
    <location>
        <begin position="21"/>
        <end position="221"/>
    </location>
</feature>
<dbReference type="RefSeq" id="WP_266053604.1">
    <property type="nucleotide sequence ID" value="NZ_JAPFQO010000010.1"/>
</dbReference>
<proteinExistence type="predicted"/>
<sequence>MKKLFLSLTVALLSFAAAQAQSGLGVRAGANFSNLSGDLKDESRYENKVGFHGGLTYNIPVAGEFFSVQPELLYANKGFKYEDTQLELPTGSFRREGNMNYNYLELPVLAHIKAGPIYFEAGPQASYLLSVKNNIKEYINDERTSSATTDIDKGDMKDFEFGYAAGVGITSGILSVGLRYNGSLTDFMDKLSTEYFNDENFTDARHSTIMLTLGLNFSASR</sequence>
<gene>
    <name evidence="3" type="ORF">OO017_15765</name>
</gene>
<dbReference type="Pfam" id="PF13568">
    <property type="entry name" value="OMP_b-brl_2"/>
    <property type="match status" value="1"/>
</dbReference>
<evidence type="ECO:0000256" key="1">
    <source>
        <dbReference type="SAM" id="SignalP"/>
    </source>
</evidence>
<keyword evidence="1" id="KW-0732">Signal</keyword>
<dbReference type="InterPro" id="IPR025665">
    <property type="entry name" value="Beta-barrel_OMP_2"/>
</dbReference>
<evidence type="ECO:0000313" key="3">
    <source>
        <dbReference type="EMBL" id="MCX2741417.1"/>
    </source>
</evidence>
<feature type="domain" description="Outer membrane protein beta-barrel" evidence="2">
    <location>
        <begin position="19"/>
        <end position="187"/>
    </location>
</feature>
<dbReference type="Proteomes" id="UP001207228">
    <property type="component" value="Unassembled WGS sequence"/>
</dbReference>
<dbReference type="EMBL" id="JAPFQO010000010">
    <property type="protein sequence ID" value="MCX2741417.1"/>
    <property type="molecule type" value="Genomic_DNA"/>
</dbReference>
<keyword evidence="4" id="KW-1185">Reference proteome</keyword>
<protein>
    <submittedName>
        <fullName evidence="3">Porin family protein</fullName>
    </submittedName>
</protein>
<feature type="signal peptide" evidence="1">
    <location>
        <begin position="1"/>
        <end position="20"/>
    </location>
</feature>
<accession>A0ABT3RIG8</accession>
<evidence type="ECO:0000259" key="2">
    <source>
        <dbReference type="Pfam" id="PF13568"/>
    </source>
</evidence>
<evidence type="ECO:0000313" key="4">
    <source>
        <dbReference type="Proteomes" id="UP001207228"/>
    </source>
</evidence>
<comment type="caution">
    <text evidence="3">The sequence shown here is derived from an EMBL/GenBank/DDBJ whole genome shotgun (WGS) entry which is preliminary data.</text>
</comment>
<name>A0ABT3RIG8_9BACT</name>
<organism evidence="3 4">
    <name type="scientific">Pontibacter anaerobius</name>
    <dbReference type="NCBI Taxonomy" id="2993940"/>
    <lineage>
        <taxon>Bacteria</taxon>
        <taxon>Pseudomonadati</taxon>
        <taxon>Bacteroidota</taxon>
        <taxon>Cytophagia</taxon>
        <taxon>Cytophagales</taxon>
        <taxon>Hymenobacteraceae</taxon>
        <taxon>Pontibacter</taxon>
    </lineage>
</organism>
<reference evidence="3 4" key="1">
    <citation type="submission" date="2022-11" db="EMBL/GenBank/DDBJ databases">
        <title>The characterization of three novel Bacteroidetes species and genomic analysis of their roles in tidal elemental geochemical cycles.</title>
        <authorList>
            <person name="Ma K.-J."/>
        </authorList>
    </citation>
    <scope>NUCLEOTIDE SEQUENCE [LARGE SCALE GENOMIC DNA]</scope>
    <source>
        <strain evidence="3 4">M82</strain>
    </source>
</reference>